<dbReference type="EMBL" id="BPQB01000015">
    <property type="protein sequence ID" value="GJE90235.1"/>
    <property type="molecule type" value="Genomic_DNA"/>
</dbReference>
<dbReference type="AlphaFoldDB" id="A0A9P3LCH1"/>
<evidence type="ECO:0000313" key="1">
    <source>
        <dbReference type="EMBL" id="GJE90235.1"/>
    </source>
</evidence>
<protein>
    <submittedName>
        <fullName evidence="1">Uncharacterized protein</fullName>
    </submittedName>
</protein>
<organism evidence="1 2">
    <name type="scientific">Phanerochaete sordida</name>
    <dbReference type="NCBI Taxonomy" id="48140"/>
    <lineage>
        <taxon>Eukaryota</taxon>
        <taxon>Fungi</taxon>
        <taxon>Dikarya</taxon>
        <taxon>Basidiomycota</taxon>
        <taxon>Agaricomycotina</taxon>
        <taxon>Agaricomycetes</taxon>
        <taxon>Polyporales</taxon>
        <taxon>Phanerochaetaceae</taxon>
        <taxon>Phanerochaete</taxon>
    </lineage>
</organism>
<name>A0A9P3LCH1_9APHY</name>
<sequence length="292" mass="33158">MSHPQDAKSRFDFVPRPVALAAAHVRPKPIATKSTAKEADDDIISIPSSPPPASLQPAWSYPQVTQEMYEVRWGSHNPRHVQRAIALLRELVNFGEFCASHLRLTGDELRVLDVLESCLAGDAYWIARGEPRPPIRASPREPLVPVIQETWEEDLAMVRRARREGRTLSYRKVWRMRNQPSGELGCGLVLTPELRDTEPEKGDGPYDHIDAASVFFDYVTSEAFAEVHGALDKFEFGTLFLLRRHVVWWQREARLKAWIVAKENSKALEQAEGKHKLTENTTVVVPRRKVKG</sequence>
<comment type="caution">
    <text evidence="1">The sequence shown here is derived from an EMBL/GenBank/DDBJ whole genome shotgun (WGS) entry which is preliminary data.</text>
</comment>
<gene>
    <name evidence="1" type="ORF">PsYK624_063640</name>
</gene>
<dbReference type="Proteomes" id="UP000703269">
    <property type="component" value="Unassembled WGS sequence"/>
</dbReference>
<evidence type="ECO:0000313" key="2">
    <source>
        <dbReference type="Proteomes" id="UP000703269"/>
    </source>
</evidence>
<proteinExistence type="predicted"/>
<keyword evidence="2" id="KW-1185">Reference proteome</keyword>
<accession>A0A9P3LCH1</accession>
<reference evidence="1 2" key="1">
    <citation type="submission" date="2021-08" db="EMBL/GenBank/DDBJ databases">
        <title>Draft Genome Sequence of Phanerochaete sordida strain YK-624.</title>
        <authorList>
            <person name="Mori T."/>
            <person name="Dohra H."/>
            <person name="Suzuki T."/>
            <person name="Kawagishi H."/>
            <person name="Hirai H."/>
        </authorList>
    </citation>
    <scope>NUCLEOTIDE SEQUENCE [LARGE SCALE GENOMIC DNA]</scope>
    <source>
        <strain evidence="1 2">YK-624</strain>
    </source>
</reference>